<gene>
    <name evidence="1" type="ORF">RclHR1_41590001</name>
</gene>
<comment type="caution">
    <text evidence="1">The sequence shown here is derived from an EMBL/GenBank/DDBJ whole genome shotgun (WGS) entry which is preliminary data.</text>
</comment>
<dbReference type="Proteomes" id="UP000247702">
    <property type="component" value="Unassembled WGS sequence"/>
</dbReference>
<evidence type="ECO:0000313" key="2">
    <source>
        <dbReference type="Proteomes" id="UP000247702"/>
    </source>
</evidence>
<dbReference type="PANTHER" id="PTHR31511:SF12">
    <property type="entry name" value="RHO TERMINATION FACTOR N-TERMINAL DOMAIN-CONTAINING PROTEIN"/>
    <property type="match status" value="1"/>
</dbReference>
<accession>A0A2Z6RJW9</accession>
<name>A0A2Z6RJW9_9GLOM</name>
<keyword evidence="2" id="KW-1185">Reference proteome</keyword>
<dbReference type="AlphaFoldDB" id="A0A2Z6RJW9"/>
<dbReference type="EMBL" id="BEXD01003512">
    <property type="protein sequence ID" value="GBC01353.1"/>
    <property type="molecule type" value="Genomic_DNA"/>
</dbReference>
<proteinExistence type="predicted"/>
<feature type="non-terminal residue" evidence="1">
    <location>
        <position position="362"/>
    </location>
</feature>
<feature type="non-terminal residue" evidence="1">
    <location>
        <position position="1"/>
    </location>
</feature>
<sequence length="362" mass="41589">EDIEEHIIKTIGKIDVQIEGTLKKGSRYILKRILEISIETYTLRRALGGSYIPTPKKLANTKSTINPDNQGLINPETNRPSERCLQSALGAYFAHQDGHTDHLEQIFRAKKYKPYLDIVKLDGIPMPTPICSCIFDKIEKMNPDISISVWGWNEELATPKAVIANKYGQKNHFLWIKNHSKLIYGDTAHKEKKYLCNGCFQSWTSEKTLERHLEWCPGLHENAPQRVAMSVKGVNDFERFKNYGRMINAPCVIIADFEADNKKCDEAYGGSMQKLAEQKANSFCYLVHWIDTGDVWVPFLYRGENATQEFVQRIDQELVKINGVLAIKHERIETEEDKKRFAEAISCWICKGKFDIDTNEIE</sequence>
<protein>
    <recommendedName>
        <fullName evidence="3">C2H2-type domain-containing protein</fullName>
    </recommendedName>
</protein>
<evidence type="ECO:0008006" key="3">
    <source>
        <dbReference type="Google" id="ProtNLM"/>
    </source>
</evidence>
<evidence type="ECO:0000313" key="1">
    <source>
        <dbReference type="EMBL" id="GBC01353.1"/>
    </source>
</evidence>
<reference evidence="1 2" key="1">
    <citation type="submission" date="2017-11" db="EMBL/GenBank/DDBJ databases">
        <title>The genome of Rhizophagus clarus HR1 reveals common genetic basis of auxotrophy among arbuscular mycorrhizal fungi.</title>
        <authorList>
            <person name="Kobayashi Y."/>
        </authorList>
    </citation>
    <scope>NUCLEOTIDE SEQUENCE [LARGE SCALE GENOMIC DNA]</scope>
    <source>
        <strain evidence="1 2">HR1</strain>
    </source>
</reference>
<dbReference type="PANTHER" id="PTHR31511">
    <property type="entry name" value="PROTEIN CBG23764"/>
    <property type="match status" value="1"/>
</dbReference>
<organism evidence="1 2">
    <name type="scientific">Rhizophagus clarus</name>
    <dbReference type="NCBI Taxonomy" id="94130"/>
    <lineage>
        <taxon>Eukaryota</taxon>
        <taxon>Fungi</taxon>
        <taxon>Fungi incertae sedis</taxon>
        <taxon>Mucoromycota</taxon>
        <taxon>Glomeromycotina</taxon>
        <taxon>Glomeromycetes</taxon>
        <taxon>Glomerales</taxon>
        <taxon>Glomeraceae</taxon>
        <taxon>Rhizophagus</taxon>
    </lineage>
</organism>